<protein>
    <recommendedName>
        <fullName evidence="10">Arginine decarboxylase</fullName>
    </recommendedName>
</protein>
<keyword evidence="5" id="KW-0456">Lyase</keyword>
<evidence type="ECO:0000256" key="2">
    <source>
        <dbReference type="ARBA" id="ARBA00010671"/>
    </source>
</evidence>
<evidence type="ECO:0000256" key="1">
    <source>
        <dbReference type="ARBA" id="ARBA00001933"/>
    </source>
</evidence>
<evidence type="ECO:0000259" key="6">
    <source>
        <dbReference type="Pfam" id="PF01276"/>
    </source>
</evidence>
<dbReference type="AlphaFoldDB" id="A0A0G0EP36"/>
<feature type="domain" description="Orn/Lys/Arg decarboxylase C-terminal" evidence="7">
    <location>
        <begin position="408"/>
        <end position="462"/>
    </location>
</feature>
<dbReference type="SUPFAM" id="SSF55904">
    <property type="entry name" value="Ornithine decarboxylase C-terminal domain"/>
    <property type="match status" value="1"/>
</dbReference>
<proteinExistence type="inferred from homology"/>
<dbReference type="EMBL" id="LBSA01000052">
    <property type="protein sequence ID" value="KKQ07232.1"/>
    <property type="molecule type" value="Genomic_DNA"/>
</dbReference>
<dbReference type="Gene3D" id="3.90.100.10">
    <property type="entry name" value="Orn/Lys/Arg decarboxylase, C-terminal domain"/>
    <property type="match status" value="1"/>
</dbReference>
<evidence type="ECO:0000256" key="5">
    <source>
        <dbReference type="ARBA" id="ARBA00023239"/>
    </source>
</evidence>
<dbReference type="InterPro" id="IPR052357">
    <property type="entry name" value="Orn_Lys_Arg_decarboxylase-I"/>
</dbReference>
<evidence type="ECO:0000256" key="3">
    <source>
        <dbReference type="ARBA" id="ARBA00022793"/>
    </source>
</evidence>
<keyword evidence="4" id="KW-0663">Pyridoxal phosphate</keyword>
<dbReference type="InterPro" id="IPR036633">
    <property type="entry name" value="Prn/Lys/Arg_de-COase_C_sf"/>
</dbReference>
<gene>
    <name evidence="8" type="ORF">US19_C0052G0003</name>
</gene>
<dbReference type="PANTHER" id="PTHR43277:SF4">
    <property type="entry name" value="ARGININE DECARBOXYLASE"/>
    <property type="match status" value="1"/>
</dbReference>
<dbReference type="InterPro" id="IPR008286">
    <property type="entry name" value="Prn/Lys/Arg_de-COase_C"/>
</dbReference>
<keyword evidence="3" id="KW-0210">Decarboxylase</keyword>
<dbReference type="InterPro" id="IPR015421">
    <property type="entry name" value="PyrdxlP-dep_Trfase_major"/>
</dbReference>
<comment type="caution">
    <text evidence="8">The sequence shown here is derived from an EMBL/GenBank/DDBJ whole genome shotgun (WGS) entry which is preliminary data.</text>
</comment>
<evidence type="ECO:0000256" key="4">
    <source>
        <dbReference type="ARBA" id="ARBA00022898"/>
    </source>
</evidence>
<comment type="similarity">
    <text evidence="2">Belongs to the Orn/Lys/Arg decarboxylase class-I family.</text>
</comment>
<evidence type="ECO:0000313" key="9">
    <source>
        <dbReference type="Proteomes" id="UP000034492"/>
    </source>
</evidence>
<dbReference type="GO" id="GO:0016831">
    <property type="term" value="F:carboxy-lyase activity"/>
    <property type="evidence" value="ECO:0007669"/>
    <property type="project" value="UniProtKB-KW"/>
</dbReference>
<sequence length="487" mass="55131">MLSKNIKELSLTDILNQVTRKTIRWCTPSLIPSASKIIDPYSSDISISYHALGYPSDPSGIFLRVYEEAAKAYSSDFTLFSVNGTSGSNFIVLRALSKQIPNARILAQRNIHQSFLAACEDYNLELKFLPAHIDKNLLIFKPNSINEYLKFLEKYNPDVLFLTNPTYEGLCLDLRTLVQKVREVKPNIIIFVDEAWGAHLNFSDGLPTSAMEAGVDICTQSTHKQGGALQQTSMIHVKGHRINKQILLNSYRHLYTTSPSFILLASMDSARLELQKRGKILIGNVLDLSNFMKEKIKKIQDVRVVELTDLKTRDSGVFDKDQTKIIVDVSQTGLSGYRVAKELEEKYGIIVESRNFNMILFLVPFQSNLIDAQITLDALKEIISNAKMVRRIQVPYPEINSNSQIYSLQSLDQNSFELIDMQDAKNRISAESIVPYPPGIPVTIKGEIISPRIIEYYLNFRNISEFKVNATDLTLNKILVVKQRILC</sequence>
<evidence type="ECO:0008006" key="10">
    <source>
        <dbReference type="Google" id="ProtNLM"/>
    </source>
</evidence>
<name>A0A0G0EP36_9BACT</name>
<dbReference type="Pfam" id="PF03711">
    <property type="entry name" value="OKR_DC_1_C"/>
    <property type="match status" value="1"/>
</dbReference>
<dbReference type="Pfam" id="PF01276">
    <property type="entry name" value="OKR_DC_1"/>
    <property type="match status" value="1"/>
</dbReference>
<accession>A0A0G0EP36</accession>
<reference evidence="8 9" key="1">
    <citation type="journal article" date="2015" name="Nature">
        <title>rRNA introns, odd ribosomes, and small enigmatic genomes across a large radiation of phyla.</title>
        <authorList>
            <person name="Brown C.T."/>
            <person name="Hug L.A."/>
            <person name="Thomas B.C."/>
            <person name="Sharon I."/>
            <person name="Castelle C.J."/>
            <person name="Singh A."/>
            <person name="Wilkins M.J."/>
            <person name="Williams K.H."/>
            <person name="Banfield J.F."/>
        </authorList>
    </citation>
    <scope>NUCLEOTIDE SEQUENCE [LARGE SCALE GENOMIC DNA]</scope>
</reference>
<dbReference type="PANTHER" id="PTHR43277">
    <property type="entry name" value="ARGININE DECARBOXYLASE"/>
    <property type="match status" value="1"/>
</dbReference>
<comment type="cofactor">
    <cofactor evidence="1">
        <name>pyridoxal 5'-phosphate</name>
        <dbReference type="ChEBI" id="CHEBI:597326"/>
    </cofactor>
</comment>
<dbReference type="Proteomes" id="UP000034492">
    <property type="component" value="Unassembled WGS sequence"/>
</dbReference>
<organism evidence="8 9">
    <name type="scientific">Candidatus Daviesbacteria bacterium GW2011_GWB1_36_5</name>
    <dbReference type="NCBI Taxonomy" id="1618426"/>
    <lineage>
        <taxon>Bacteria</taxon>
        <taxon>Candidatus Daviesiibacteriota</taxon>
    </lineage>
</organism>
<dbReference type="Gene3D" id="3.40.640.10">
    <property type="entry name" value="Type I PLP-dependent aspartate aminotransferase-like (Major domain)"/>
    <property type="match status" value="1"/>
</dbReference>
<feature type="domain" description="Orn/Lys/Arg decarboxylases family 1 pyridoxal-P attachment site" evidence="6">
    <location>
        <begin position="42"/>
        <end position="365"/>
    </location>
</feature>
<evidence type="ECO:0000259" key="7">
    <source>
        <dbReference type="Pfam" id="PF03711"/>
    </source>
</evidence>
<dbReference type="InterPro" id="IPR015424">
    <property type="entry name" value="PyrdxlP-dep_Trfase"/>
</dbReference>
<dbReference type="SUPFAM" id="SSF53383">
    <property type="entry name" value="PLP-dependent transferases"/>
    <property type="match status" value="1"/>
</dbReference>
<dbReference type="InterPro" id="IPR000310">
    <property type="entry name" value="Orn/Lys/Arg_deCO2ase_major_dom"/>
</dbReference>
<evidence type="ECO:0000313" key="8">
    <source>
        <dbReference type="EMBL" id="KKQ07232.1"/>
    </source>
</evidence>